<accession>A0A0G3G1X4</accession>
<dbReference type="SUPFAM" id="SSF46458">
    <property type="entry name" value="Globin-like"/>
    <property type="match status" value="1"/>
</dbReference>
<evidence type="ECO:0000313" key="2">
    <source>
        <dbReference type="Proteomes" id="UP000064201"/>
    </source>
</evidence>
<protein>
    <recommendedName>
        <fullName evidence="3">Globin</fullName>
    </recommendedName>
</protein>
<dbReference type="InterPro" id="IPR012292">
    <property type="entry name" value="Globin/Proto"/>
</dbReference>
<dbReference type="STRING" id="106634.TVD_07385"/>
<gene>
    <name evidence="1" type="ORF">TVD_07385</name>
</gene>
<dbReference type="Gene3D" id="1.10.490.10">
    <property type="entry name" value="Globins"/>
    <property type="match status" value="1"/>
</dbReference>
<dbReference type="PATRIC" id="fig|106634.4.peg.1509"/>
<dbReference type="GO" id="GO:0020037">
    <property type="term" value="F:heme binding"/>
    <property type="evidence" value="ECO:0007669"/>
    <property type="project" value="InterPro"/>
</dbReference>
<dbReference type="EMBL" id="CP011367">
    <property type="protein sequence ID" value="AKJ95198.1"/>
    <property type="molecule type" value="Genomic_DNA"/>
</dbReference>
<evidence type="ECO:0000313" key="1">
    <source>
        <dbReference type="EMBL" id="AKJ95198.1"/>
    </source>
</evidence>
<dbReference type="Proteomes" id="UP000064201">
    <property type="component" value="Chromosome"/>
</dbReference>
<reference evidence="1 2" key="1">
    <citation type="submission" date="2015-04" db="EMBL/GenBank/DDBJ databases">
        <title>Complete Sequence for the Genome of the Thioalkalivibrio versutus D301.</title>
        <authorList>
            <person name="Mu T."/>
            <person name="Zhou J."/>
            <person name="Xu X."/>
        </authorList>
    </citation>
    <scope>NUCLEOTIDE SEQUENCE [LARGE SCALE GENOMIC DNA]</scope>
    <source>
        <strain evidence="1 2">D301</strain>
    </source>
</reference>
<dbReference type="GO" id="GO:0019825">
    <property type="term" value="F:oxygen binding"/>
    <property type="evidence" value="ECO:0007669"/>
    <property type="project" value="InterPro"/>
</dbReference>
<evidence type="ECO:0008006" key="3">
    <source>
        <dbReference type="Google" id="ProtNLM"/>
    </source>
</evidence>
<name>A0A0G3G1X4_9GAMM</name>
<dbReference type="AlphaFoldDB" id="A0A0G3G1X4"/>
<organism evidence="1 2">
    <name type="scientific">Thioalkalivibrio versutus</name>
    <dbReference type="NCBI Taxonomy" id="106634"/>
    <lineage>
        <taxon>Bacteria</taxon>
        <taxon>Pseudomonadati</taxon>
        <taxon>Pseudomonadota</taxon>
        <taxon>Gammaproteobacteria</taxon>
        <taxon>Chromatiales</taxon>
        <taxon>Ectothiorhodospiraceae</taxon>
        <taxon>Thioalkalivibrio</taxon>
    </lineage>
</organism>
<keyword evidence="2" id="KW-1185">Reference proteome</keyword>
<dbReference type="InterPro" id="IPR009050">
    <property type="entry name" value="Globin-like_sf"/>
</dbReference>
<proteinExistence type="predicted"/>
<sequence length="135" mass="15083">MTPPNVESSYRRCCADASFLARFRLALRAADGQVSGIFDPLSARQQEVMLDASIRAALDFSSGDPQGASRVSEMIHVHGRQGRVPVPPALYPVWLESLIQAVRETDPHWSDALERRWRAQLMPAVDMFVELYLSA</sequence>
<dbReference type="KEGG" id="tvr:TVD_07385"/>